<dbReference type="RefSeq" id="WP_250868819.1">
    <property type="nucleotide sequence ID" value="NZ_JAGSOI010000051.1"/>
</dbReference>
<protein>
    <submittedName>
        <fullName evidence="1">Uncharacterized protein</fullName>
    </submittedName>
</protein>
<proteinExistence type="predicted"/>
<dbReference type="EMBL" id="JAGSOI010000051">
    <property type="protein sequence ID" value="MCM1987464.1"/>
    <property type="molecule type" value="Genomic_DNA"/>
</dbReference>
<organism evidence="1 2">
    <name type="scientific">Methanococcoides seepicolus</name>
    <dbReference type="NCBI Taxonomy" id="2828780"/>
    <lineage>
        <taxon>Archaea</taxon>
        <taxon>Methanobacteriati</taxon>
        <taxon>Methanobacteriota</taxon>
        <taxon>Stenosarchaea group</taxon>
        <taxon>Methanomicrobia</taxon>
        <taxon>Methanosarcinales</taxon>
        <taxon>Methanosarcinaceae</taxon>
        <taxon>Methanococcoides</taxon>
    </lineage>
</organism>
<dbReference type="Proteomes" id="UP001056766">
    <property type="component" value="Unassembled WGS sequence"/>
</dbReference>
<sequence>MTTLGMEEVFKISGVPTYTFVEPVEYNRICLSLRTPGRGIVIEGPSGIGKTCAIVKALNYLGMNEITEKLSARKKNDLERIEEIIGQTNLGTVLIDDFHRLSPELKEKIADYLKTLADEEVVDTKIVIVGINRAGETLIRFAEDLVNRIDIIKFEINPESKVQEILEKGEKELNIEITSKNEIVKESHGSFYLAQMLAYETCLYDDLLEKTDEFRNIFVSLEVVKQTVYERMTPRYMVTTKSFASGPKLNKTGRAPYLHILHWVTNSESWSISIEDELRKYTDQKSSVGQIVEKGYLKKFMDAHPEFENLFNFDPLSNIFTIEDPQFIFFLRNIIWSKFAQTLGFKTIFFESRYDFALSFAGSDREMAEMIFQKLTENELSIFVTIQPNYRQSCIINSNTKN</sequence>
<reference evidence="1" key="2">
    <citation type="submission" date="2021-04" db="EMBL/GenBank/DDBJ databases">
        <authorList>
            <person name="Dong X."/>
        </authorList>
    </citation>
    <scope>NUCLEOTIDE SEQUENCE</scope>
    <source>
        <strain evidence="1">LLY</strain>
    </source>
</reference>
<reference evidence="1" key="1">
    <citation type="journal article" date="2021" name="mSystems">
        <title>Bacteria and Archaea Synergistically Convert Glycine Betaine to Biogenic Methane in the Formosa Cold Seep of the South China Sea.</title>
        <authorList>
            <person name="Li L."/>
            <person name="Zhang W."/>
            <person name="Zhang S."/>
            <person name="Song L."/>
            <person name="Sun Q."/>
            <person name="Zhang H."/>
            <person name="Xiang H."/>
            <person name="Dong X."/>
        </authorList>
    </citation>
    <scope>NUCLEOTIDE SEQUENCE</scope>
    <source>
        <strain evidence="1">LLY</strain>
    </source>
</reference>
<dbReference type="CDD" id="cd00009">
    <property type="entry name" value="AAA"/>
    <property type="match status" value="1"/>
</dbReference>
<accession>A0A9E4ZI44</accession>
<name>A0A9E4ZI44_9EURY</name>
<dbReference type="Gene3D" id="3.40.50.300">
    <property type="entry name" value="P-loop containing nucleotide triphosphate hydrolases"/>
    <property type="match status" value="1"/>
</dbReference>
<keyword evidence="2" id="KW-1185">Reference proteome</keyword>
<evidence type="ECO:0000313" key="1">
    <source>
        <dbReference type="EMBL" id="MCM1987464.1"/>
    </source>
</evidence>
<gene>
    <name evidence="1" type="ORF">KDK67_10805</name>
</gene>
<dbReference type="SUPFAM" id="SSF52540">
    <property type="entry name" value="P-loop containing nucleoside triphosphate hydrolases"/>
    <property type="match status" value="1"/>
</dbReference>
<comment type="caution">
    <text evidence="1">The sequence shown here is derived from an EMBL/GenBank/DDBJ whole genome shotgun (WGS) entry which is preliminary data.</text>
</comment>
<evidence type="ECO:0000313" key="2">
    <source>
        <dbReference type="Proteomes" id="UP001056766"/>
    </source>
</evidence>
<dbReference type="InterPro" id="IPR027417">
    <property type="entry name" value="P-loop_NTPase"/>
</dbReference>
<dbReference type="AlphaFoldDB" id="A0A9E4ZI44"/>